<dbReference type="SUPFAM" id="SSF55729">
    <property type="entry name" value="Acyl-CoA N-acyltransferases (Nat)"/>
    <property type="match status" value="1"/>
</dbReference>
<dbReference type="OrthoDB" id="7945430at2"/>
<keyword evidence="1" id="KW-0808">Transferase</keyword>
<keyword evidence="2" id="KW-1185">Reference proteome</keyword>
<dbReference type="Proteomes" id="UP000094094">
    <property type="component" value="Chromosome"/>
</dbReference>
<protein>
    <submittedName>
        <fullName evidence="1">GNAT family N-acetyltransferase</fullName>
    </submittedName>
</protein>
<dbReference type="GO" id="GO:0016740">
    <property type="term" value="F:transferase activity"/>
    <property type="evidence" value="ECO:0007669"/>
    <property type="project" value="UniProtKB-KW"/>
</dbReference>
<reference evidence="1 2" key="1">
    <citation type="submission" date="2016-09" db="EMBL/GenBank/DDBJ databases">
        <title>Complete genome sequencing of Streptomyces lydicus 103 and metabolic pathways analysis of antibiotic biosynthesis.</title>
        <authorList>
            <person name="Jia N."/>
            <person name="Ding M.-Z."/>
            <person name="Gao F."/>
            <person name="Yuan Y.-J."/>
        </authorList>
    </citation>
    <scope>NUCLEOTIDE SEQUENCE [LARGE SCALE GENOMIC DNA]</scope>
    <source>
        <strain evidence="1 2">103</strain>
    </source>
</reference>
<evidence type="ECO:0000313" key="1">
    <source>
        <dbReference type="EMBL" id="AOP48356.1"/>
    </source>
</evidence>
<proteinExistence type="predicted"/>
<name>A0A1D7VNL8_9ACTN</name>
<accession>A0A1D7VNL8</accession>
<evidence type="ECO:0000313" key="2">
    <source>
        <dbReference type="Proteomes" id="UP000094094"/>
    </source>
</evidence>
<dbReference type="RefSeq" id="WP_069570489.1">
    <property type="nucleotide sequence ID" value="NZ_CP017157.1"/>
</dbReference>
<dbReference type="EMBL" id="CP017157">
    <property type="protein sequence ID" value="AOP48356.1"/>
    <property type="molecule type" value="Genomic_DNA"/>
</dbReference>
<dbReference type="Gene3D" id="3.40.630.30">
    <property type="match status" value="1"/>
</dbReference>
<dbReference type="KEGG" id="slc:SL103_20840"/>
<organism evidence="1 2">
    <name type="scientific">Streptomyces lydicus</name>
    <dbReference type="NCBI Taxonomy" id="47763"/>
    <lineage>
        <taxon>Bacteria</taxon>
        <taxon>Bacillati</taxon>
        <taxon>Actinomycetota</taxon>
        <taxon>Actinomycetes</taxon>
        <taxon>Kitasatosporales</taxon>
        <taxon>Streptomycetaceae</taxon>
        <taxon>Streptomyces</taxon>
    </lineage>
</organism>
<dbReference type="InterPro" id="IPR016181">
    <property type="entry name" value="Acyl_CoA_acyltransferase"/>
</dbReference>
<sequence length="215" mass="22416">MNSPLGKVLAAAARGSFPPPDGSVTVLPQPSARDVGVLAFTCHAVVFADVEPSWVRERIPPGDLAGPLAPPFLTALGALTGREANNVDMVTVAESLPGPPPLQLVETVDRGHPRVVRALRHRDEVRAWTTPDGGTLVIGRGVAGRWEMSFEVPDSGQGRGLGRGLARAARHLIPADEVLWAQVAPGNARSVRAVLAAGFLPVGAEVLMVPHGGRG</sequence>
<gene>
    <name evidence="1" type="ORF">SL103_20840</name>
</gene>
<dbReference type="AlphaFoldDB" id="A0A1D7VNL8"/>